<sequence length="973" mass="111098">MGIAVGQQQQSLSSVGFVDSVASSSNANVIIPPQAPTPSVKRTKTNSARNIVKFKKARIGMVNTPGFIELDSSLNRTVVWYYRGNTENCVSYPAFLDSIKLELIEKINYCVRINPIKYNLKLESVYAHRELPAEDRAFKTVSREAYIHSDVRAMVDEDFAALMSEEDRYMKKGSGFTLSSIDGLLLGIYEHTPLGGSSYIPLPENIRRKKAVINPMNIDDDCFKWAILARHVSVGHHNHVGQNYYNEEHRYDFSELSSPTPISEIHIFERRNKGVSVNVYGLKLGKGGKEGKGGKGGKVGKESVVYPIRVVDNEKAEHFDLLVIEGSERMHYTYISNFSRLVRSQKTSHESRLFICKRCFTSFDEQIKKNKLSGNEALQQHMRLCEPNKPILPVMPEEGDVLRFNGWANMQRHPFVIYADFEALLEKQMERVGASTDGIHAHHPMSYGYFVKAAADVPVTLMEKYDIPQMPVIYRESESRDEVAKHFVASVTALAIRLGNLLKATNVQISMSVEELRAHNAKSVCDMCKLEFTETRCKVADYCHLSGRVRHTLCSSCNLKLTTPKFVPCFLHNLSKYDAHFIVTELGYDKESITVIPNTEENYISFSKRVTPDFSVRFLDSCRFMASSLAELAGNLLTKPGDFEKFRETAKVFQPADMPLVTRKGVFPYEYTDKWSRLEETALPPKREFYSMLSEKHVSEEDYVHAMEVWRHFNCTSLGDYSDLYLKVDVLLLADVMENFRDLCMSTYNLDPVYYYTAPGFTFDAMLRGLEGGWFRPVNGRANNPKTPGYDAEKPSSWLVYQDCNNLYGYAMGEYMPYGGFKWYEGDLDRSLELLDVMTDKSDVGRIYEVDIAYPDNLHDAHNDLPFLPRNGVPPGSKVNKLMATLERKERYIVHYRNLKQAIANGLIVEKVHRVLEFRQSAWLAKYINLNTEMRKKAGNEFERDFFKLLNNAVFGKTMECVRNRIAMELVSC</sequence>
<dbReference type="Pfam" id="PF02945">
    <property type="entry name" value="Endonuclease_7"/>
    <property type="match status" value="1"/>
</dbReference>
<dbReference type="SUPFAM" id="SSF54060">
    <property type="entry name" value="His-Me finger endonucleases"/>
    <property type="match status" value="1"/>
</dbReference>
<evidence type="ECO:0000256" key="6">
    <source>
        <dbReference type="ARBA" id="ARBA00022932"/>
    </source>
</evidence>
<organism evidence="10 11">
    <name type="scientific">Aphis craccivora</name>
    <name type="common">Cowpea aphid</name>
    <dbReference type="NCBI Taxonomy" id="307492"/>
    <lineage>
        <taxon>Eukaryota</taxon>
        <taxon>Metazoa</taxon>
        <taxon>Ecdysozoa</taxon>
        <taxon>Arthropoda</taxon>
        <taxon>Hexapoda</taxon>
        <taxon>Insecta</taxon>
        <taxon>Pterygota</taxon>
        <taxon>Neoptera</taxon>
        <taxon>Paraneoptera</taxon>
        <taxon>Hemiptera</taxon>
        <taxon>Sternorrhyncha</taxon>
        <taxon>Aphidomorpha</taxon>
        <taxon>Aphidoidea</taxon>
        <taxon>Aphididae</taxon>
        <taxon>Aphidini</taxon>
        <taxon>Aphis</taxon>
        <taxon>Aphis</taxon>
    </lineage>
</organism>
<evidence type="ECO:0000256" key="7">
    <source>
        <dbReference type="ARBA" id="ARBA00023125"/>
    </source>
</evidence>
<keyword evidence="3" id="KW-0808">Transferase</keyword>
<feature type="non-terminal residue" evidence="10">
    <location>
        <position position="973"/>
    </location>
</feature>
<keyword evidence="6" id="KW-0239">DNA-directed DNA polymerase</keyword>
<dbReference type="InterPro" id="IPR038563">
    <property type="entry name" value="Endonuclease_7_sf"/>
</dbReference>
<dbReference type="InterPro" id="IPR004868">
    <property type="entry name" value="DNA-dir_DNA_pol_B_mt/vir"/>
</dbReference>
<comment type="catalytic activity">
    <reaction evidence="8">
        <text>DNA(n) + a 2'-deoxyribonucleoside 5'-triphosphate = DNA(n+1) + diphosphate</text>
        <dbReference type="Rhea" id="RHEA:22508"/>
        <dbReference type="Rhea" id="RHEA-COMP:17339"/>
        <dbReference type="Rhea" id="RHEA-COMP:17340"/>
        <dbReference type="ChEBI" id="CHEBI:33019"/>
        <dbReference type="ChEBI" id="CHEBI:61560"/>
        <dbReference type="ChEBI" id="CHEBI:173112"/>
        <dbReference type="EC" id="2.7.7.7"/>
    </reaction>
</comment>
<dbReference type="Pfam" id="PF03175">
    <property type="entry name" value="DNA_pol_B_2"/>
    <property type="match status" value="1"/>
</dbReference>
<evidence type="ECO:0000256" key="4">
    <source>
        <dbReference type="ARBA" id="ARBA00022695"/>
    </source>
</evidence>
<dbReference type="InterPro" id="IPR012337">
    <property type="entry name" value="RNaseH-like_sf"/>
</dbReference>
<dbReference type="OrthoDB" id="6602337at2759"/>
<evidence type="ECO:0000256" key="3">
    <source>
        <dbReference type="ARBA" id="ARBA00022679"/>
    </source>
</evidence>
<feature type="domain" description="DNA-directed DNA polymerase family B mitochondria/virus" evidence="9">
    <location>
        <begin position="569"/>
        <end position="957"/>
    </location>
</feature>
<gene>
    <name evidence="10" type="ORF">FWK35_00032662</name>
</gene>
<dbReference type="EMBL" id="VUJU01011311">
    <property type="protein sequence ID" value="KAF0711301.1"/>
    <property type="molecule type" value="Genomic_DNA"/>
</dbReference>
<dbReference type="InterPro" id="IPR043502">
    <property type="entry name" value="DNA/RNA_pol_sf"/>
</dbReference>
<comment type="similarity">
    <text evidence="1">Belongs to the DNA polymerase type-B family.</text>
</comment>
<dbReference type="GO" id="GO:0006260">
    <property type="term" value="P:DNA replication"/>
    <property type="evidence" value="ECO:0007669"/>
    <property type="project" value="UniProtKB-KW"/>
</dbReference>
<reference evidence="10 11" key="1">
    <citation type="submission" date="2019-08" db="EMBL/GenBank/DDBJ databases">
        <title>Whole genome of Aphis craccivora.</title>
        <authorList>
            <person name="Voronova N.V."/>
            <person name="Shulinski R.S."/>
            <person name="Bandarenka Y.V."/>
            <person name="Zhorov D.G."/>
            <person name="Warner D."/>
        </authorList>
    </citation>
    <scope>NUCLEOTIDE SEQUENCE [LARGE SCALE GENOMIC DNA]</scope>
    <source>
        <strain evidence="10">180601</strain>
        <tissue evidence="10">Whole Body</tissue>
    </source>
</reference>
<name>A0A6G0VX71_APHCR</name>
<evidence type="ECO:0000313" key="10">
    <source>
        <dbReference type="EMBL" id="KAF0711301.1"/>
    </source>
</evidence>
<keyword evidence="7" id="KW-0238">DNA-binding</keyword>
<keyword evidence="11" id="KW-1185">Reference proteome</keyword>
<dbReference type="PANTHER" id="PTHR31511:SF12">
    <property type="entry name" value="RHO TERMINATION FACTOR N-TERMINAL DOMAIN-CONTAINING PROTEIN"/>
    <property type="match status" value="1"/>
</dbReference>
<evidence type="ECO:0000259" key="9">
    <source>
        <dbReference type="Pfam" id="PF03175"/>
    </source>
</evidence>
<evidence type="ECO:0000313" key="11">
    <source>
        <dbReference type="Proteomes" id="UP000478052"/>
    </source>
</evidence>
<dbReference type="InterPro" id="IPR004211">
    <property type="entry name" value="Endonuclease_7"/>
</dbReference>
<evidence type="ECO:0000256" key="1">
    <source>
        <dbReference type="ARBA" id="ARBA00005755"/>
    </source>
</evidence>
<dbReference type="SUPFAM" id="SSF56672">
    <property type="entry name" value="DNA/RNA polymerases"/>
    <property type="match status" value="1"/>
</dbReference>
<dbReference type="Gene3D" id="3.40.1800.10">
    <property type="entry name" value="His-Me finger endonucleases"/>
    <property type="match status" value="1"/>
</dbReference>
<dbReference type="InterPro" id="IPR044925">
    <property type="entry name" value="His-Me_finger_sf"/>
</dbReference>
<dbReference type="Proteomes" id="UP000478052">
    <property type="component" value="Unassembled WGS sequence"/>
</dbReference>
<accession>A0A6G0VX71</accession>
<evidence type="ECO:0000256" key="8">
    <source>
        <dbReference type="ARBA" id="ARBA00049244"/>
    </source>
</evidence>
<comment type="caution">
    <text evidence="10">The sequence shown here is derived from an EMBL/GenBank/DDBJ whole genome shotgun (WGS) entry which is preliminary data.</text>
</comment>
<dbReference type="EC" id="2.7.7.7" evidence="2"/>
<dbReference type="AlphaFoldDB" id="A0A6G0VX71"/>
<keyword evidence="4" id="KW-0548">Nucleotidyltransferase</keyword>
<dbReference type="PANTHER" id="PTHR31511">
    <property type="entry name" value="PROTEIN CBG23764"/>
    <property type="match status" value="1"/>
</dbReference>
<dbReference type="GO" id="GO:0000166">
    <property type="term" value="F:nucleotide binding"/>
    <property type="evidence" value="ECO:0007669"/>
    <property type="project" value="InterPro"/>
</dbReference>
<dbReference type="SUPFAM" id="SSF53098">
    <property type="entry name" value="Ribonuclease H-like"/>
    <property type="match status" value="1"/>
</dbReference>
<evidence type="ECO:0000256" key="2">
    <source>
        <dbReference type="ARBA" id="ARBA00012417"/>
    </source>
</evidence>
<dbReference type="GO" id="GO:0003887">
    <property type="term" value="F:DNA-directed DNA polymerase activity"/>
    <property type="evidence" value="ECO:0007669"/>
    <property type="project" value="UniProtKB-KW"/>
</dbReference>
<dbReference type="GO" id="GO:0042575">
    <property type="term" value="C:DNA polymerase complex"/>
    <property type="evidence" value="ECO:0007669"/>
    <property type="project" value="UniProtKB-ARBA"/>
</dbReference>
<keyword evidence="5" id="KW-0235">DNA replication</keyword>
<protein>
    <recommendedName>
        <fullName evidence="2">DNA-directed DNA polymerase</fullName>
        <ecNumber evidence="2">2.7.7.7</ecNumber>
    </recommendedName>
</protein>
<evidence type="ECO:0000256" key="5">
    <source>
        <dbReference type="ARBA" id="ARBA00022705"/>
    </source>
</evidence>
<proteinExistence type="inferred from homology"/>
<dbReference type="GO" id="GO:0003677">
    <property type="term" value="F:DNA binding"/>
    <property type="evidence" value="ECO:0007669"/>
    <property type="project" value="UniProtKB-KW"/>
</dbReference>